<dbReference type="SMART" id="SM01012">
    <property type="entry name" value="ANTAR"/>
    <property type="match status" value="1"/>
</dbReference>
<gene>
    <name evidence="4" type="ORF">R3P96_02025</name>
</gene>
<dbReference type="SMART" id="SM00065">
    <property type="entry name" value="GAF"/>
    <property type="match status" value="1"/>
</dbReference>
<keyword evidence="5" id="KW-1185">Reference proteome</keyword>
<keyword evidence="2" id="KW-0804">Transcription</keyword>
<reference evidence="4 5" key="1">
    <citation type="submission" date="2023-10" db="EMBL/GenBank/DDBJ databases">
        <title>Development of a sustainable strategy for remediation of hydrocarbon-contaminated territories based on the waste exchange concept.</title>
        <authorList>
            <person name="Krivoruchko A."/>
        </authorList>
    </citation>
    <scope>NUCLEOTIDE SEQUENCE [LARGE SCALE GENOMIC DNA]</scope>
    <source>
        <strain evidence="4 5">IEGM 1323</strain>
    </source>
</reference>
<feature type="domain" description="ANTAR" evidence="3">
    <location>
        <begin position="209"/>
        <end position="270"/>
    </location>
</feature>
<dbReference type="EMBL" id="JAWLJX010000001">
    <property type="protein sequence ID" value="MDV6260108.1"/>
    <property type="molecule type" value="Genomic_DNA"/>
</dbReference>
<keyword evidence="1" id="KW-0805">Transcription regulation</keyword>
<dbReference type="Pfam" id="PF13185">
    <property type="entry name" value="GAF_2"/>
    <property type="match status" value="1"/>
</dbReference>
<dbReference type="Gene3D" id="3.30.450.40">
    <property type="match status" value="1"/>
</dbReference>
<dbReference type="InterPro" id="IPR029016">
    <property type="entry name" value="GAF-like_dom_sf"/>
</dbReference>
<dbReference type="SUPFAM" id="SSF55781">
    <property type="entry name" value="GAF domain-like"/>
    <property type="match status" value="1"/>
</dbReference>
<proteinExistence type="predicted"/>
<accession>A0ABU4B7H8</accession>
<sequence length="297" mass="31997">MTDRPSERPRPGRAVDATAAADFDKEILSALPEPTRPATAASYFAEDTFDALDVFRGLLLEHSRFETLLQGLCDQVVAAVPGADMAGVTLLHHDSENPATAACSDARVVDIDADQYNADEGPCLEASRTNRIVCVRVDEVAVRWPTFASRVADIGVKSYLSAPLAVDSGHAGSLNIYSFDGSGFNDIDEVLVKMFVTSVEAAVWNSRHATEARNEVAGLRLAMKTRATIEQAKGILAVVRGFSPDAAFAALVEQSQRENTRVAVLAQRIVTAVAGRRRFGEPSKVRPTKSNDRRPTG</sequence>
<dbReference type="Gene3D" id="1.10.10.10">
    <property type="entry name" value="Winged helix-like DNA-binding domain superfamily/Winged helix DNA-binding domain"/>
    <property type="match status" value="1"/>
</dbReference>
<evidence type="ECO:0000313" key="4">
    <source>
        <dbReference type="EMBL" id="MDV6260108.1"/>
    </source>
</evidence>
<comment type="caution">
    <text evidence="4">The sequence shown here is derived from an EMBL/GenBank/DDBJ whole genome shotgun (WGS) entry which is preliminary data.</text>
</comment>
<evidence type="ECO:0000256" key="1">
    <source>
        <dbReference type="ARBA" id="ARBA00023015"/>
    </source>
</evidence>
<dbReference type="RefSeq" id="WP_317562984.1">
    <property type="nucleotide sequence ID" value="NZ_JAWLJX010000001.1"/>
</dbReference>
<dbReference type="InterPro" id="IPR005561">
    <property type="entry name" value="ANTAR"/>
</dbReference>
<dbReference type="InterPro" id="IPR036388">
    <property type="entry name" value="WH-like_DNA-bd_sf"/>
</dbReference>
<evidence type="ECO:0000313" key="5">
    <source>
        <dbReference type="Proteomes" id="UP001185755"/>
    </source>
</evidence>
<protein>
    <submittedName>
        <fullName evidence="4">GAF and ANTAR domain-containing protein</fullName>
    </submittedName>
</protein>
<organism evidence="4 5">
    <name type="scientific">Rhodococcoides yunnanense</name>
    <dbReference type="NCBI Taxonomy" id="278209"/>
    <lineage>
        <taxon>Bacteria</taxon>
        <taxon>Bacillati</taxon>
        <taxon>Actinomycetota</taxon>
        <taxon>Actinomycetes</taxon>
        <taxon>Mycobacteriales</taxon>
        <taxon>Nocardiaceae</taxon>
        <taxon>Rhodococcoides</taxon>
    </lineage>
</organism>
<dbReference type="Pfam" id="PF03861">
    <property type="entry name" value="ANTAR"/>
    <property type="match status" value="1"/>
</dbReference>
<dbReference type="PROSITE" id="PS50921">
    <property type="entry name" value="ANTAR"/>
    <property type="match status" value="1"/>
</dbReference>
<dbReference type="InterPro" id="IPR003018">
    <property type="entry name" value="GAF"/>
</dbReference>
<name>A0ABU4B7H8_9NOCA</name>
<evidence type="ECO:0000256" key="2">
    <source>
        <dbReference type="ARBA" id="ARBA00023163"/>
    </source>
</evidence>
<evidence type="ECO:0000259" key="3">
    <source>
        <dbReference type="PROSITE" id="PS50921"/>
    </source>
</evidence>
<dbReference type="Proteomes" id="UP001185755">
    <property type="component" value="Unassembled WGS sequence"/>
</dbReference>